<dbReference type="InterPro" id="IPR018189">
    <property type="entry name" value="Phosphoglucose_isomerase_CS"/>
</dbReference>
<comment type="subcellular location">
    <subcellularLocation>
        <location evidence="8">Cytoplasm</location>
    </subcellularLocation>
</comment>
<dbReference type="GO" id="GO:0051156">
    <property type="term" value="P:glucose 6-phosphate metabolic process"/>
    <property type="evidence" value="ECO:0007669"/>
    <property type="project" value="TreeGrafter"/>
</dbReference>
<keyword evidence="6 8" id="KW-0413">Isomerase</keyword>
<gene>
    <name evidence="8 10" type="primary">pgi</name>
    <name evidence="10" type="ORF">DAMNIGENAA_04210</name>
</gene>
<dbReference type="CDD" id="cd05016">
    <property type="entry name" value="SIS_PGI_2"/>
    <property type="match status" value="1"/>
</dbReference>
<evidence type="ECO:0000256" key="7">
    <source>
        <dbReference type="ARBA" id="ARBA00029321"/>
    </source>
</evidence>
<comment type="caution">
    <text evidence="10">The sequence shown here is derived from an EMBL/GenBank/DDBJ whole genome shotgun (WGS) entry which is preliminary data.</text>
</comment>
<dbReference type="FunFam" id="3.40.50.10490:FF:000016">
    <property type="entry name" value="Glucose-6-phosphate isomerase"/>
    <property type="match status" value="1"/>
</dbReference>
<dbReference type="CDD" id="cd05015">
    <property type="entry name" value="SIS_PGI_1"/>
    <property type="match status" value="1"/>
</dbReference>
<evidence type="ECO:0000256" key="3">
    <source>
        <dbReference type="ARBA" id="ARBA00022432"/>
    </source>
</evidence>
<reference evidence="10" key="1">
    <citation type="submission" date="2022-12" db="EMBL/GenBank/DDBJ databases">
        <title>Reference genome sequencing for broad-spectrum identification of bacterial and archaeal isolates by mass spectrometry.</title>
        <authorList>
            <person name="Sekiguchi Y."/>
            <person name="Tourlousse D.M."/>
        </authorList>
    </citation>
    <scope>NUCLEOTIDE SEQUENCE</scope>
    <source>
        <strain evidence="10">ASRB1</strain>
    </source>
</reference>
<dbReference type="HAMAP" id="MF_00473">
    <property type="entry name" value="G6P_isomerase"/>
    <property type="match status" value="1"/>
</dbReference>
<comment type="function">
    <text evidence="8">Catalyzes the reversible isomerization of glucose-6-phosphate to fructose-6-phosphate.</text>
</comment>
<comment type="similarity">
    <text evidence="2 8 9">Belongs to the GPI family.</text>
</comment>
<evidence type="ECO:0000256" key="8">
    <source>
        <dbReference type="HAMAP-Rule" id="MF_00473"/>
    </source>
</evidence>
<dbReference type="GO" id="GO:0005829">
    <property type="term" value="C:cytosol"/>
    <property type="evidence" value="ECO:0007669"/>
    <property type="project" value="TreeGrafter"/>
</dbReference>
<dbReference type="RefSeq" id="WP_281792005.1">
    <property type="nucleotide sequence ID" value="NZ_BSDR01000001.1"/>
</dbReference>
<keyword evidence="4 8" id="KW-0963">Cytoplasm</keyword>
<dbReference type="PANTHER" id="PTHR11469:SF1">
    <property type="entry name" value="GLUCOSE-6-PHOSPHATE ISOMERASE"/>
    <property type="match status" value="1"/>
</dbReference>
<comment type="pathway">
    <text evidence="8">Carbohydrate biosynthesis; gluconeogenesis.</text>
</comment>
<dbReference type="InterPro" id="IPR046348">
    <property type="entry name" value="SIS_dom_sf"/>
</dbReference>
<keyword evidence="5 8" id="KW-0324">Glycolysis</keyword>
<dbReference type="AlphaFoldDB" id="A0A9W6FRG6"/>
<dbReference type="PROSITE" id="PS00174">
    <property type="entry name" value="P_GLUCOSE_ISOMERASE_2"/>
    <property type="match status" value="1"/>
</dbReference>
<proteinExistence type="inferred from homology"/>
<dbReference type="GO" id="GO:0006096">
    <property type="term" value="P:glycolytic process"/>
    <property type="evidence" value="ECO:0007669"/>
    <property type="project" value="UniProtKB-UniRule"/>
</dbReference>
<evidence type="ECO:0000256" key="9">
    <source>
        <dbReference type="RuleBase" id="RU000612"/>
    </source>
</evidence>
<evidence type="ECO:0000256" key="4">
    <source>
        <dbReference type="ARBA" id="ARBA00022490"/>
    </source>
</evidence>
<evidence type="ECO:0000256" key="2">
    <source>
        <dbReference type="ARBA" id="ARBA00006604"/>
    </source>
</evidence>
<evidence type="ECO:0000256" key="5">
    <source>
        <dbReference type="ARBA" id="ARBA00023152"/>
    </source>
</evidence>
<keyword evidence="11" id="KW-1185">Reference proteome</keyword>
<sequence length="451" mass="50121">MQKLSFDYHNALSFIHEHEIEFMEGQVMNAAQVLEQKSGQGNDFLGWLDLPTVYDREEFERIKAAAEKIRSQSDVLVVVGIGGSYLGAKAAIEFLCHSFFNHLPKSRRGAPEIYFLGINLSSTYYTHVLEMIGEKDFSVNVISKSGTTTEPAIAFRILKKKLEEKYGKKGARDRIFATTDKSRGALKQLAAEEGYETFVVPDDVGGRYSVLTAVGLLPIAAAGIDIDALMKGAADASADYTAPYGKNDCYKYVAVRNILYRKGKAIELMINYEPRLHYVAEWWKQLFGESEGKDGKALYPASADFTTDLHSLGQYIQDGRRHLFETQISIRTPEADIEIEADESNLDGLNFLAGKTIDEVNKKASEGTVIAHVDGGVPNLVVHLPEATPYHLGYLFYFFEKACAVSGYLLGVNPFDQPGVEDYKKNMFALLGKPGYEEAGKQLAEKLKKVK</sequence>
<name>A0A9W6FRG6_9BACT</name>
<dbReference type="InterPro" id="IPR035476">
    <property type="entry name" value="SIS_PGI_1"/>
</dbReference>
<comment type="catalytic activity">
    <reaction evidence="7 8 9">
        <text>alpha-D-glucose 6-phosphate = beta-D-fructose 6-phosphate</text>
        <dbReference type="Rhea" id="RHEA:11816"/>
        <dbReference type="ChEBI" id="CHEBI:57634"/>
        <dbReference type="ChEBI" id="CHEBI:58225"/>
        <dbReference type="EC" id="5.3.1.9"/>
    </reaction>
</comment>
<dbReference type="InterPro" id="IPR001672">
    <property type="entry name" value="G6P_Isomerase"/>
</dbReference>
<accession>A0A9W6FRG6</accession>
<dbReference type="Proteomes" id="UP001144372">
    <property type="component" value="Unassembled WGS sequence"/>
</dbReference>
<evidence type="ECO:0000256" key="6">
    <source>
        <dbReference type="ARBA" id="ARBA00023235"/>
    </source>
</evidence>
<dbReference type="EC" id="5.3.1.9" evidence="8"/>
<dbReference type="NCBIfam" id="NF010697">
    <property type="entry name" value="PRK14097.1"/>
    <property type="match status" value="1"/>
</dbReference>
<dbReference type="PANTHER" id="PTHR11469">
    <property type="entry name" value="GLUCOSE-6-PHOSPHATE ISOMERASE"/>
    <property type="match status" value="1"/>
</dbReference>
<evidence type="ECO:0000313" key="10">
    <source>
        <dbReference type="EMBL" id="GLI32988.1"/>
    </source>
</evidence>
<dbReference type="GO" id="GO:0097367">
    <property type="term" value="F:carbohydrate derivative binding"/>
    <property type="evidence" value="ECO:0007669"/>
    <property type="project" value="InterPro"/>
</dbReference>
<comment type="pathway">
    <text evidence="1 8 9">Carbohydrate degradation; glycolysis; D-glyceraldehyde 3-phosphate and glycerone phosphate from D-glucose: step 2/4.</text>
</comment>
<dbReference type="SUPFAM" id="SSF53697">
    <property type="entry name" value="SIS domain"/>
    <property type="match status" value="1"/>
</dbReference>
<dbReference type="GO" id="GO:0048029">
    <property type="term" value="F:monosaccharide binding"/>
    <property type="evidence" value="ECO:0007669"/>
    <property type="project" value="TreeGrafter"/>
</dbReference>
<evidence type="ECO:0000313" key="11">
    <source>
        <dbReference type="Proteomes" id="UP001144372"/>
    </source>
</evidence>
<organism evidence="10 11">
    <name type="scientific">Desulforhabdus amnigena</name>
    <dbReference type="NCBI Taxonomy" id="40218"/>
    <lineage>
        <taxon>Bacteria</taxon>
        <taxon>Pseudomonadati</taxon>
        <taxon>Thermodesulfobacteriota</taxon>
        <taxon>Syntrophobacteria</taxon>
        <taxon>Syntrophobacterales</taxon>
        <taxon>Syntrophobacteraceae</taxon>
        <taxon>Desulforhabdus</taxon>
    </lineage>
</organism>
<dbReference type="PRINTS" id="PR00662">
    <property type="entry name" value="G6PISOMERASE"/>
</dbReference>
<dbReference type="GO" id="GO:0006094">
    <property type="term" value="P:gluconeogenesis"/>
    <property type="evidence" value="ECO:0007669"/>
    <property type="project" value="UniProtKB-UniRule"/>
</dbReference>
<dbReference type="PROSITE" id="PS00765">
    <property type="entry name" value="P_GLUCOSE_ISOMERASE_1"/>
    <property type="match status" value="1"/>
</dbReference>
<evidence type="ECO:0000256" key="1">
    <source>
        <dbReference type="ARBA" id="ARBA00004926"/>
    </source>
</evidence>
<protein>
    <recommendedName>
        <fullName evidence="8">Glucose-6-phosphate isomerase</fullName>
        <shortName evidence="8">GPI</shortName>
        <ecNumber evidence="8">5.3.1.9</ecNumber>
    </recommendedName>
    <alternativeName>
        <fullName evidence="8">Phosphoglucose isomerase</fullName>
        <shortName evidence="8">PGI</shortName>
    </alternativeName>
    <alternativeName>
        <fullName evidence="8">Phosphohexose isomerase</fullName>
        <shortName evidence="8">PHI</shortName>
    </alternativeName>
</protein>
<dbReference type="FunFam" id="3.40.50.10490:FF:000015">
    <property type="entry name" value="Glucose-6-phosphate isomerase"/>
    <property type="match status" value="1"/>
</dbReference>
<dbReference type="PROSITE" id="PS51463">
    <property type="entry name" value="P_GLUCOSE_ISOMERASE_3"/>
    <property type="match status" value="1"/>
</dbReference>
<dbReference type="Pfam" id="PF00342">
    <property type="entry name" value="PGI"/>
    <property type="match status" value="1"/>
</dbReference>
<dbReference type="EMBL" id="BSDR01000001">
    <property type="protein sequence ID" value="GLI32988.1"/>
    <property type="molecule type" value="Genomic_DNA"/>
</dbReference>
<comment type="caution">
    <text evidence="8">Lacks conserved residue(s) required for the propagation of feature annotation.</text>
</comment>
<keyword evidence="3 8" id="KW-0312">Gluconeogenesis</keyword>
<dbReference type="InterPro" id="IPR035482">
    <property type="entry name" value="SIS_PGI_2"/>
</dbReference>
<dbReference type="GO" id="GO:0004347">
    <property type="term" value="F:glucose-6-phosphate isomerase activity"/>
    <property type="evidence" value="ECO:0007669"/>
    <property type="project" value="UniProtKB-UniRule"/>
</dbReference>
<dbReference type="Gene3D" id="3.40.50.10490">
    <property type="entry name" value="Glucose-6-phosphate isomerase like protein, domain 1"/>
    <property type="match status" value="2"/>
</dbReference>
<feature type="active site" evidence="8">
    <location>
        <position position="424"/>
    </location>
</feature>
<feature type="active site" description="Proton donor" evidence="8">
    <location>
        <position position="289"/>
    </location>
</feature>